<keyword evidence="3 13" id="KW-0723">Serine/threonine-protein kinase</keyword>
<dbReference type="InterPro" id="IPR004041">
    <property type="entry name" value="NAF_dom"/>
</dbReference>
<comment type="catalytic activity">
    <reaction evidence="10">
        <text>L-seryl-[protein] + ATP = O-phospho-L-seryl-[protein] + ADP + H(+)</text>
        <dbReference type="Rhea" id="RHEA:17989"/>
        <dbReference type="Rhea" id="RHEA-COMP:9863"/>
        <dbReference type="Rhea" id="RHEA-COMP:11604"/>
        <dbReference type="ChEBI" id="CHEBI:15378"/>
        <dbReference type="ChEBI" id="CHEBI:29999"/>
        <dbReference type="ChEBI" id="CHEBI:30616"/>
        <dbReference type="ChEBI" id="CHEBI:83421"/>
        <dbReference type="ChEBI" id="CHEBI:456216"/>
        <dbReference type="EC" id="2.7.11.1"/>
    </reaction>
</comment>
<evidence type="ECO:0000256" key="12">
    <source>
        <dbReference type="PROSITE-ProRule" id="PRU10141"/>
    </source>
</evidence>
<organism evidence="16 17">
    <name type="scientific">Stephania japonica</name>
    <dbReference type="NCBI Taxonomy" id="461633"/>
    <lineage>
        <taxon>Eukaryota</taxon>
        <taxon>Viridiplantae</taxon>
        <taxon>Streptophyta</taxon>
        <taxon>Embryophyta</taxon>
        <taxon>Tracheophyta</taxon>
        <taxon>Spermatophyta</taxon>
        <taxon>Magnoliopsida</taxon>
        <taxon>Ranunculales</taxon>
        <taxon>Menispermaceae</taxon>
        <taxon>Menispermoideae</taxon>
        <taxon>Cissampelideae</taxon>
        <taxon>Stephania</taxon>
    </lineage>
</organism>
<keyword evidence="7 12" id="KW-0067">ATP-binding</keyword>
<dbReference type="InterPro" id="IPR000719">
    <property type="entry name" value="Prot_kinase_dom"/>
</dbReference>
<dbReference type="EMBL" id="JBBNAE010000004">
    <property type="protein sequence ID" value="KAK9130187.1"/>
    <property type="molecule type" value="Genomic_DNA"/>
</dbReference>
<comment type="similarity">
    <text evidence="1">Belongs to the protein kinase superfamily. CAMK Ser/Thr protein kinase family. SNF1 subfamily.</text>
</comment>
<evidence type="ECO:0000256" key="8">
    <source>
        <dbReference type="ARBA" id="ARBA00023211"/>
    </source>
</evidence>
<dbReference type="AlphaFoldDB" id="A0AAP0JC27"/>
<evidence type="ECO:0000256" key="2">
    <source>
        <dbReference type="ARBA" id="ARBA00012513"/>
    </source>
</evidence>
<reference evidence="16 17" key="1">
    <citation type="submission" date="2024-01" db="EMBL/GenBank/DDBJ databases">
        <title>Genome assemblies of Stephania.</title>
        <authorList>
            <person name="Yang L."/>
        </authorList>
    </citation>
    <scope>NUCLEOTIDE SEQUENCE [LARGE SCALE GENOMIC DNA]</scope>
    <source>
        <strain evidence="16">QJT</strain>
        <tissue evidence="16">Leaf</tissue>
    </source>
</reference>
<keyword evidence="17" id="KW-1185">Reference proteome</keyword>
<dbReference type="Pfam" id="PF00069">
    <property type="entry name" value="Pkinase"/>
    <property type="match status" value="1"/>
</dbReference>
<dbReference type="FunFam" id="1.10.510.10:FF:000571">
    <property type="entry name" value="Maternal embryonic leucine zipper kinase"/>
    <property type="match status" value="1"/>
</dbReference>
<dbReference type="PROSITE" id="PS00107">
    <property type="entry name" value="PROTEIN_KINASE_ATP"/>
    <property type="match status" value="1"/>
</dbReference>
<dbReference type="PANTHER" id="PTHR43895">
    <property type="entry name" value="CALCIUM/CALMODULIN-DEPENDENT PROTEIN KINASE KINASE-RELATED"/>
    <property type="match status" value="1"/>
</dbReference>
<dbReference type="Proteomes" id="UP001417504">
    <property type="component" value="Unassembled WGS sequence"/>
</dbReference>
<evidence type="ECO:0000256" key="3">
    <source>
        <dbReference type="ARBA" id="ARBA00022527"/>
    </source>
</evidence>
<evidence type="ECO:0000259" key="14">
    <source>
        <dbReference type="PROSITE" id="PS50011"/>
    </source>
</evidence>
<keyword evidence="4" id="KW-0808">Transferase</keyword>
<dbReference type="Gene3D" id="1.10.510.10">
    <property type="entry name" value="Transferase(Phosphotransferase) domain 1"/>
    <property type="match status" value="1"/>
</dbReference>
<dbReference type="InterPro" id="IPR018451">
    <property type="entry name" value="NAF/FISL_domain"/>
</dbReference>
<evidence type="ECO:0000256" key="11">
    <source>
        <dbReference type="ARBA" id="ARBA00058225"/>
    </source>
</evidence>
<evidence type="ECO:0000256" key="7">
    <source>
        <dbReference type="ARBA" id="ARBA00022840"/>
    </source>
</evidence>
<dbReference type="InterPro" id="IPR017441">
    <property type="entry name" value="Protein_kinase_ATP_BS"/>
</dbReference>
<dbReference type="Pfam" id="PF03822">
    <property type="entry name" value="NAF"/>
    <property type="match status" value="1"/>
</dbReference>
<dbReference type="FunFam" id="3.30.200.20:FF:000096">
    <property type="entry name" value="Non-specific serine/threonine protein kinase"/>
    <property type="match status" value="1"/>
</dbReference>
<accession>A0AAP0JC27</accession>
<feature type="binding site" evidence="12">
    <location>
        <position position="73"/>
    </location>
    <ligand>
        <name>ATP</name>
        <dbReference type="ChEBI" id="CHEBI:30616"/>
    </ligand>
</feature>
<evidence type="ECO:0000256" key="6">
    <source>
        <dbReference type="ARBA" id="ARBA00022777"/>
    </source>
</evidence>
<evidence type="ECO:0000256" key="4">
    <source>
        <dbReference type="ARBA" id="ARBA00022679"/>
    </source>
</evidence>
<keyword evidence="6" id="KW-0418">Kinase</keyword>
<evidence type="ECO:0000256" key="9">
    <source>
        <dbReference type="ARBA" id="ARBA00047899"/>
    </source>
</evidence>
<feature type="domain" description="NAF" evidence="15">
    <location>
        <begin position="328"/>
        <end position="352"/>
    </location>
</feature>
<proteinExistence type="inferred from homology"/>
<dbReference type="InterPro" id="IPR008271">
    <property type="entry name" value="Ser/Thr_kinase_AS"/>
</dbReference>
<evidence type="ECO:0000313" key="17">
    <source>
        <dbReference type="Proteomes" id="UP001417504"/>
    </source>
</evidence>
<dbReference type="PROSITE" id="PS00108">
    <property type="entry name" value="PROTEIN_KINASE_ST"/>
    <property type="match status" value="1"/>
</dbReference>
<comment type="catalytic activity">
    <reaction evidence="9">
        <text>L-threonyl-[protein] + ATP = O-phospho-L-threonyl-[protein] + ADP + H(+)</text>
        <dbReference type="Rhea" id="RHEA:46608"/>
        <dbReference type="Rhea" id="RHEA-COMP:11060"/>
        <dbReference type="Rhea" id="RHEA-COMP:11605"/>
        <dbReference type="ChEBI" id="CHEBI:15378"/>
        <dbReference type="ChEBI" id="CHEBI:30013"/>
        <dbReference type="ChEBI" id="CHEBI:30616"/>
        <dbReference type="ChEBI" id="CHEBI:61977"/>
        <dbReference type="ChEBI" id="CHEBI:456216"/>
        <dbReference type="EC" id="2.7.11.1"/>
    </reaction>
</comment>
<evidence type="ECO:0000256" key="10">
    <source>
        <dbReference type="ARBA" id="ARBA00048679"/>
    </source>
</evidence>
<dbReference type="PROSITE" id="PS50011">
    <property type="entry name" value="PROTEIN_KINASE_DOM"/>
    <property type="match status" value="1"/>
</dbReference>
<gene>
    <name evidence="16" type="ORF">Sjap_010674</name>
</gene>
<dbReference type="Gene3D" id="3.30.310.80">
    <property type="entry name" value="Kinase associated domain 1, KA1"/>
    <property type="match status" value="1"/>
</dbReference>
<evidence type="ECO:0000256" key="5">
    <source>
        <dbReference type="ARBA" id="ARBA00022741"/>
    </source>
</evidence>
<dbReference type="Gene3D" id="3.30.200.20">
    <property type="entry name" value="Phosphorylase Kinase, domain 1"/>
    <property type="match status" value="1"/>
</dbReference>
<dbReference type="PROSITE" id="PS50816">
    <property type="entry name" value="NAF"/>
    <property type="match status" value="1"/>
</dbReference>
<keyword evidence="5 12" id="KW-0547">Nucleotide-binding</keyword>
<evidence type="ECO:0000256" key="13">
    <source>
        <dbReference type="RuleBase" id="RU000304"/>
    </source>
</evidence>
<dbReference type="GO" id="GO:0007165">
    <property type="term" value="P:signal transduction"/>
    <property type="evidence" value="ECO:0007669"/>
    <property type="project" value="InterPro"/>
</dbReference>
<dbReference type="PANTHER" id="PTHR43895:SF123">
    <property type="entry name" value="NON-SPECIFIC SERINE_THREONINE PROTEIN KINASE"/>
    <property type="match status" value="1"/>
</dbReference>
<evidence type="ECO:0000313" key="16">
    <source>
        <dbReference type="EMBL" id="KAK9130187.1"/>
    </source>
</evidence>
<comment type="caution">
    <text evidence="16">The sequence shown here is derived from an EMBL/GenBank/DDBJ whole genome shotgun (WGS) entry which is preliminary data.</text>
</comment>
<dbReference type="SUPFAM" id="SSF56112">
    <property type="entry name" value="Protein kinase-like (PK-like)"/>
    <property type="match status" value="1"/>
</dbReference>
<evidence type="ECO:0000256" key="1">
    <source>
        <dbReference type="ARBA" id="ARBA00006234"/>
    </source>
</evidence>
<dbReference type="InterPro" id="IPR011009">
    <property type="entry name" value="Kinase-like_dom_sf"/>
</dbReference>
<dbReference type="FunFam" id="3.30.310.80:FF:000005">
    <property type="entry name" value="Non-specific serine/threonine protein kinase"/>
    <property type="match status" value="1"/>
</dbReference>
<feature type="domain" description="Protein kinase" evidence="14">
    <location>
        <begin position="44"/>
        <end position="300"/>
    </location>
</feature>
<sequence length="468" mass="52748">MAIQGPIISASVYLNKYERHHGMGENVTSDNSVLMGFSNIIEKYQLGRTIGEGNFAKVKLAVNMRTHQSVAIKIINKQMVMEQKLMEQVKKEISVMRLLQHPNIVKIYEVIGTKTKVYIVMEYVSGGQLSDKLAYTKRLGEGEARKYFHQLIDAIDYCHGKGVYHRDLKPENLLLDSRGNLKVTDFGLSTLRKPGDLLSTACGSPSYVAPEVLSQKRYDGAATDIWSCGIILFEMLAGHLPFDDPNLLNLYKKGGVHLSQVVHSKPNETTFQDFGSDAIKDILEDEWFRIDYKPCAHTASELERKINMDDKHTASDNTGNVNDTKKSKSTSFINAFQLIAMSNYLDLSGLFEEQVEERQKIKLGTEHPINETIEKIEFAAKDLSLSVERMSNSKVKLQQKHKLSRCSRSNFNLLAEVTEVTPTNCVVEISSPAWEMDIYKEFCKSLSSVLKEKSSESKLITSQQEQSA</sequence>
<dbReference type="CDD" id="cd12195">
    <property type="entry name" value="CIPK_C"/>
    <property type="match status" value="1"/>
</dbReference>
<evidence type="ECO:0000259" key="15">
    <source>
        <dbReference type="PROSITE" id="PS50816"/>
    </source>
</evidence>
<keyword evidence="8" id="KW-0464">Manganese</keyword>
<dbReference type="GO" id="GO:0004674">
    <property type="term" value="F:protein serine/threonine kinase activity"/>
    <property type="evidence" value="ECO:0007669"/>
    <property type="project" value="UniProtKB-KW"/>
</dbReference>
<dbReference type="SMART" id="SM00220">
    <property type="entry name" value="S_TKc"/>
    <property type="match status" value="1"/>
</dbReference>
<name>A0AAP0JC27_9MAGN</name>
<dbReference type="EC" id="2.7.11.1" evidence="2"/>
<dbReference type="GO" id="GO:0005524">
    <property type="term" value="F:ATP binding"/>
    <property type="evidence" value="ECO:0007669"/>
    <property type="project" value="UniProtKB-UniRule"/>
</dbReference>
<protein>
    <recommendedName>
        <fullName evidence="2">non-specific serine/threonine protein kinase</fullName>
        <ecNumber evidence="2">2.7.11.1</ecNumber>
    </recommendedName>
</protein>
<comment type="function">
    <text evidence="11">CIPK serine-threonine protein kinases interact with CBL proteins. Binding of a CBL protein to the regulatory NAF domain of CIPK protein lead to the activation of the kinase in a calcium-dependent manner.</text>
</comment>